<keyword evidence="4" id="KW-0472">Membrane</keyword>
<comment type="similarity">
    <text evidence="1">Belongs to the glycosyltransferase 2 family.</text>
</comment>
<dbReference type="InterPro" id="IPR001173">
    <property type="entry name" value="Glyco_trans_2-like"/>
</dbReference>
<dbReference type="EMBL" id="QXED01000015">
    <property type="protein sequence ID" value="RIV17783.1"/>
    <property type="molecule type" value="Genomic_DNA"/>
</dbReference>
<accession>A0A418LX03</accession>
<evidence type="ECO:0000313" key="6">
    <source>
        <dbReference type="EMBL" id="RIV17783.1"/>
    </source>
</evidence>
<dbReference type="AlphaFoldDB" id="A0A418LX03"/>
<protein>
    <submittedName>
        <fullName evidence="6">Glycosyltransferase</fullName>
    </submittedName>
</protein>
<keyword evidence="2" id="KW-0328">Glycosyltransferase</keyword>
<evidence type="ECO:0000256" key="2">
    <source>
        <dbReference type="ARBA" id="ARBA00022676"/>
    </source>
</evidence>
<feature type="transmembrane region" description="Helical" evidence="4">
    <location>
        <begin position="245"/>
        <end position="278"/>
    </location>
</feature>
<evidence type="ECO:0000256" key="1">
    <source>
        <dbReference type="ARBA" id="ARBA00006739"/>
    </source>
</evidence>
<dbReference type="OrthoDB" id="9801954at2"/>
<sequence length="328" mass="37440">MTPEFSVVIPTHQRPALLLKCLEALSRQTLPRDQFEIIVVDDGNAHETAEAVWQFTKRVARQGGPLEIRYLGQPERRGPAAARNRGWRAARGRVVAFTDDDCVPQPDWLSAALVCFRRGAQVVTGSVRMPLPNQATHHDRTTALLETAEFVTANCFCSRIALQRVGGFEEAFDIAWREDSDLQFKFLELGIPVTKCPEAVIVHPLREAPWYAPLRDERKNRYDALLYKRHPDLFRERIPAYRGLVFQYYLTVAGSVLGLLAMPFSGFVATAGLSVWLLSTADLTIRRLPEGQWRWLDIKHAILTAVPTPFLSVYWRLYGAFKYRVLYW</sequence>
<evidence type="ECO:0000256" key="4">
    <source>
        <dbReference type="SAM" id="Phobius"/>
    </source>
</evidence>
<reference evidence="6 7" key="1">
    <citation type="submission" date="2018-08" db="EMBL/GenBank/DDBJ databases">
        <title>Fibrisoma montanum sp. nov., isolated from Danxia mountain soil.</title>
        <authorList>
            <person name="Huang Y."/>
        </authorList>
    </citation>
    <scope>NUCLEOTIDE SEQUENCE [LARGE SCALE GENOMIC DNA]</scope>
    <source>
        <strain evidence="6 7">HYT19</strain>
    </source>
</reference>
<feature type="domain" description="Glycosyltransferase 2-like" evidence="5">
    <location>
        <begin position="6"/>
        <end position="131"/>
    </location>
</feature>
<dbReference type="SUPFAM" id="SSF53448">
    <property type="entry name" value="Nucleotide-diphospho-sugar transferases"/>
    <property type="match status" value="1"/>
</dbReference>
<keyword evidence="7" id="KW-1185">Reference proteome</keyword>
<dbReference type="Pfam" id="PF00535">
    <property type="entry name" value="Glycos_transf_2"/>
    <property type="match status" value="1"/>
</dbReference>
<dbReference type="PANTHER" id="PTHR43179">
    <property type="entry name" value="RHAMNOSYLTRANSFERASE WBBL"/>
    <property type="match status" value="1"/>
</dbReference>
<dbReference type="GO" id="GO:0016757">
    <property type="term" value="F:glycosyltransferase activity"/>
    <property type="evidence" value="ECO:0007669"/>
    <property type="project" value="UniProtKB-KW"/>
</dbReference>
<dbReference type="Proteomes" id="UP000283523">
    <property type="component" value="Unassembled WGS sequence"/>
</dbReference>
<organism evidence="6 7">
    <name type="scientific">Fibrisoma montanum</name>
    <dbReference type="NCBI Taxonomy" id="2305895"/>
    <lineage>
        <taxon>Bacteria</taxon>
        <taxon>Pseudomonadati</taxon>
        <taxon>Bacteroidota</taxon>
        <taxon>Cytophagia</taxon>
        <taxon>Cytophagales</taxon>
        <taxon>Spirosomataceae</taxon>
        <taxon>Fibrisoma</taxon>
    </lineage>
</organism>
<dbReference type="RefSeq" id="WP_119671515.1">
    <property type="nucleotide sequence ID" value="NZ_QXED01000015.1"/>
</dbReference>
<gene>
    <name evidence="6" type="ORF">DYU11_30345</name>
</gene>
<name>A0A418LX03_9BACT</name>
<proteinExistence type="inferred from homology"/>
<keyword evidence="3 6" id="KW-0808">Transferase</keyword>
<comment type="caution">
    <text evidence="6">The sequence shown here is derived from an EMBL/GenBank/DDBJ whole genome shotgun (WGS) entry which is preliminary data.</text>
</comment>
<evidence type="ECO:0000256" key="3">
    <source>
        <dbReference type="ARBA" id="ARBA00022679"/>
    </source>
</evidence>
<dbReference type="InterPro" id="IPR029044">
    <property type="entry name" value="Nucleotide-diphossugar_trans"/>
</dbReference>
<keyword evidence="4" id="KW-1133">Transmembrane helix</keyword>
<dbReference type="Gene3D" id="3.90.550.10">
    <property type="entry name" value="Spore Coat Polysaccharide Biosynthesis Protein SpsA, Chain A"/>
    <property type="match status" value="1"/>
</dbReference>
<evidence type="ECO:0000259" key="5">
    <source>
        <dbReference type="Pfam" id="PF00535"/>
    </source>
</evidence>
<dbReference type="CDD" id="cd00761">
    <property type="entry name" value="Glyco_tranf_GTA_type"/>
    <property type="match status" value="1"/>
</dbReference>
<dbReference type="PANTHER" id="PTHR43179:SF12">
    <property type="entry name" value="GALACTOFURANOSYLTRANSFERASE GLFT2"/>
    <property type="match status" value="1"/>
</dbReference>
<evidence type="ECO:0000313" key="7">
    <source>
        <dbReference type="Proteomes" id="UP000283523"/>
    </source>
</evidence>
<keyword evidence="4" id="KW-0812">Transmembrane</keyword>